<evidence type="ECO:0000313" key="2">
    <source>
        <dbReference type="Proteomes" id="UP001147653"/>
    </source>
</evidence>
<keyword evidence="2" id="KW-1185">Reference proteome</keyword>
<protein>
    <recommendedName>
        <fullName evidence="3">DUF4267 domain-containing protein</fullName>
    </recommendedName>
</protein>
<dbReference type="EMBL" id="JAPDDP010000041">
    <property type="protein sequence ID" value="MDA0182827.1"/>
    <property type="molecule type" value="Genomic_DNA"/>
</dbReference>
<evidence type="ECO:0000313" key="1">
    <source>
        <dbReference type="EMBL" id="MDA0182827.1"/>
    </source>
</evidence>
<comment type="caution">
    <text evidence="1">The sequence shown here is derived from an EMBL/GenBank/DDBJ whole genome shotgun (WGS) entry which is preliminary data.</text>
</comment>
<dbReference type="Proteomes" id="UP001147653">
    <property type="component" value="Unassembled WGS sequence"/>
</dbReference>
<dbReference type="AlphaFoldDB" id="A0A9X3NDF5"/>
<dbReference type="RefSeq" id="WP_270027209.1">
    <property type="nucleotide sequence ID" value="NZ_JAPDDP010000041.1"/>
</dbReference>
<reference evidence="1" key="1">
    <citation type="submission" date="2022-10" db="EMBL/GenBank/DDBJ databases">
        <title>The WGS of Solirubrobacter phytolaccae KCTC 29190.</title>
        <authorList>
            <person name="Jiang Z."/>
        </authorList>
    </citation>
    <scope>NUCLEOTIDE SEQUENCE</scope>
    <source>
        <strain evidence="1">KCTC 29190</strain>
    </source>
</reference>
<sequence length="116" mass="11626">MKRAAIGILGFRVLYGAGLLLAPDKITKSWLGPLDDPARVALRALGAREIVLHALAIGAVLDDKPLKPLLAASIAGDVSDVVSTVLGKSGLPDGAAPKTAAVAGGSAVLTALLLRA</sequence>
<name>A0A9X3NDF5_9ACTN</name>
<organism evidence="1 2">
    <name type="scientific">Solirubrobacter phytolaccae</name>
    <dbReference type="NCBI Taxonomy" id="1404360"/>
    <lineage>
        <taxon>Bacteria</taxon>
        <taxon>Bacillati</taxon>
        <taxon>Actinomycetota</taxon>
        <taxon>Thermoleophilia</taxon>
        <taxon>Solirubrobacterales</taxon>
        <taxon>Solirubrobacteraceae</taxon>
        <taxon>Solirubrobacter</taxon>
    </lineage>
</organism>
<proteinExistence type="predicted"/>
<evidence type="ECO:0008006" key="3">
    <source>
        <dbReference type="Google" id="ProtNLM"/>
    </source>
</evidence>
<gene>
    <name evidence="1" type="ORF">OJ997_21120</name>
</gene>
<accession>A0A9X3NDF5</accession>